<dbReference type="HOGENOM" id="CLU_086908_0_0_7"/>
<organism evidence="2 3">
    <name type="scientific">Bdellovibrio bacteriovorus (strain ATCC 15356 / DSM 50701 / NCIMB 9529 / HD100)</name>
    <dbReference type="NCBI Taxonomy" id="264462"/>
    <lineage>
        <taxon>Bacteria</taxon>
        <taxon>Pseudomonadati</taxon>
        <taxon>Bdellovibrionota</taxon>
        <taxon>Bdellovibrionia</taxon>
        <taxon>Bdellovibrionales</taxon>
        <taxon>Pseudobdellovibrionaceae</taxon>
        <taxon>Bdellovibrio</taxon>
    </lineage>
</organism>
<protein>
    <submittedName>
        <fullName evidence="2">Uncharacterized protein</fullName>
    </submittedName>
</protein>
<accession>Q6MGW7</accession>
<evidence type="ECO:0000256" key="1">
    <source>
        <dbReference type="SAM" id="SignalP"/>
    </source>
</evidence>
<dbReference type="eggNOG" id="ENOG5032IUA">
    <property type="taxonomic scope" value="Bacteria"/>
</dbReference>
<dbReference type="EMBL" id="BX842656">
    <property type="protein sequence ID" value="CAE81162.1"/>
    <property type="molecule type" value="Genomic_DNA"/>
</dbReference>
<dbReference type="Proteomes" id="UP000008080">
    <property type="component" value="Chromosome"/>
</dbReference>
<dbReference type="AlphaFoldDB" id="Q6MGW7"/>
<feature type="signal peptide" evidence="1">
    <location>
        <begin position="1"/>
        <end position="23"/>
    </location>
</feature>
<evidence type="ECO:0000313" key="3">
    <source>
        <dbReference type="Proteomes" id="UP000008080"/>
    </source>
</evidence>
<proteinExistence type="predicted"/>
<sequence length="216" mass="23361">MLKLSIRHAVSTVVFFAALQAQATVILGADSNTINTKARSIETEYAQGMRDERLMNTYSSTLSMRQQLKVGAGMSVGGALGAMGFNLELNVEDADGAIAGFGTGHGYNSFQLAWKHAFEGDYLAPYFTAGYSRWYNSSGSTSAANHSGILDRVLTTEEKKTGRFGTDFVNASFGLQYNQLSGDFRGVSVYAELMAMTEIKRGMLVPTGTVGALYYF</sequence>
<evidence type="ECO:0000313" key="2">
    <source>
        <dbReference type="EMBL" id="CAE81162.1"/>
    </source>
</evidence>
<keyword evidence="3" id="KW-1185">Reference proteome</keyword>
<dbReference type="STRING" id="264462.Bd3802"/>
<keyword evidence="1" id="KW-0732">Signal</keyword>
<feature type="chain" id="PRO_5004276731" evidence="1">
    <location>
        <begin position="24"/>
        <end position="216"/>
    </location>
</feature>
<name>Q6MGW7_BDEBA</name>
<dbReference type="GeneID" id="93014574"/>
<reference evidence="2 3" key="1">
    <citation type="journal article" date="2004" name="Science">
        <title>A predator unmasked: life cycle of Bdellovibrio bacteriovorus from a genomic perspective.</title>
        <authorList>
            <person name="Rendulic S."/>
            <person name="Jagtap P."/>
            <person name="Rosinus A."/>
            <person name="Eppinger M."/>
            <person name="Baar C."/>
            <person name="Lanz C."/>
            <person name="Keller H."/>
            <person name="Lambert C."/>
            <person name="Evans K.J."/>
            <person name="Goesmann A."/>
            <person name="Meyer F."/>
            <person name="Sockett R.E."/>
            <person name="Schuster S.C."/>
        </authorList>
    </citation>
    <scope>NUCLEOTIDE SEQUENCE [LARGE SCALE GENOMIC DNA]</scope>
    <source>
        <strain evidence="3">ATCC 15356 / DSM 50701 / NCIMB 9529 / HD100</strain>
    </source>
</reference>
<dbReference type="RefSeq" id="WP_011166105.1">
    <property type="nucleotide sequence ID" value="NC_005363.1"/>
</dbReference>
<gene>
    <name evidence="2" type="ordered locus">Bd3802</name>
</gene>
<dbReference type="KEGG" id="bba:Bd3802"/>